<dbReference type="InterPro" id="IPR016032">
    <property type="entry name" value="Sig_transdc_resp-reg_C-effctor"/>
</dbReference>
<keyword evidence="5" id="KW-0804">Transcription</keyword>
<dbReference type="PANTHER" id="PTHR35807">
    <property type="entry name" value="TRANSCRIPTIONAL REGULATOR REDD-RELATED"/>
    <property type="match status" value="1"/>
</dbReference>
<feature type="domain" description="OmpR/PhoB-type" evidence="8">
    <location>
        <begin position="1"/>
        <end position="88"/>
    </location>
</feature>
<feature type="region of interest" description="Disordered" evidence="7">
    <location>
        <begin position="239"/>
        <end position="266"/>
    </location>
</feature>
<dbReference type="EMBL" id="JAGPYQ010000002">
    <property type="protein sequence ID" value="MBQ0853917.1"/>
    <property type="molecule type" value="Genomic_DNA"/>
</dbReference>
<dbReference type="SMART" id="SM00862">
    <property type="entry name" value="Trans_reg_C"/>
    <property type="match status" value="1"/>
</dbReference>
<reference evidence="9 10" key="1">
    <citation type="submission" date="2021-04" db="EMBL/GenBank/DDBJ databases">
        <authorList>
            <person name="Tang X."/>
            <person name="Zhou X."/>
            <person name="Chen X."/>
            <person name="Cernava T."/>
            <person name="Zhang C."/>
        </authorList>
    </citation>
    <scope>NUCLEOTIDE SEQUENCE [LARGE SCALE GENOMIC DNA]</scope>
    <source>
        <strain evidence="9 10">BH-SS-21</strain>
    </source>
</reference>
<dbReference type="SMART" id="SM01043">
    <property type="entry name" value="BTAD"/>
    <property type="match status" value="1"/>
</dbReference>
<dbReference type="PANTHER" id="PTHR35807:SF1">
    <property type="entry name" value="TRANSCRIPTIONAL REGULATOR REDD"/>
    <property type="match status" value="1"/>
</dbReference>
<keyword evidence="10" id="KW-1185">Reference proteome</keyword>
<comment type="caution">
    <text evidence="9">The sequence shown here is derived from an EMBL/GenBank/DDBJ whole genome shotgun (WGS) entry which is preliminary data.</text>
</comment>
<dbReference type="GO" id="GO:0003677">
    <property type="term" value="F:DNA binding"/>
    <property type="evidence" value="ECO:0007669"/>
    <property type="project" value="UniProtKB-UniRule"/>
</dbReference>
<evidence type="ECO:0000259" key="8">
    <source>
        <dbReference type="PROSITE" id="PS51755"/>
    </source>
</evidence>
<dbReference type="PROSITE" id="PS51755">
    <property type="entry name" value="OMPR_PHOB"/>
    <property type="match status" value="1"/>
</dbReference>
<dbReference type="AlphaFoldDB" id="A0A941BBQ3"/>
<dbReference type="GO" id="GO:0006355">
    <property type="term" value="P:regulation of DNA-templated transcription"/>
    <property type="evidence" value="ECO:0007669"/>
    <property type="project" value="InterPro"/>
</dbReference>
<dbReference type="InterPro" id="IPR027417">
    <property type="entry name" value="P-loop_NTPase"/>
</dbReference>
<dbReference type="InterPro" id="IPR011990">
    <property type="entry name" value="TPR-like_helical_dom_sf"/>
</dbReference>
<protein>
    <submittedName>
        <fullName evidence="9">Winged helix-turn-helix domain-containing protein</fullName>
    </submittedName>
</protein>
<organism evidence="9 10">
    <name type="scientific">Streptomyces liliiviolaceus</name>
    <dbReference type="NCBI Taxonomy" id="2823109"/>
    <lineage>
        <taxon>Bacteria</taxon>
        <taxon>Bacillati</taxon>
        <taxon>Actinomycetota</taxon>
        <taxon>Actinomycetes</taxon>
        <taxon>Kitasatosporales</taxon>
        <taxon>Streptomycetaceae</taxon>
        <taxon>Streptomyces</taxon>
    </lineage>
</organism>
<dbReference type="Gene3D" id="3.40.50.300">
    <property type="entry name" value="P-loop containing nucleotide triphosphate hydrolases"/>
    <property type="match status" value="1"/>
</dbReference>
<evidence type="ECO:0000256" key="3">
    <source>
        <dbReference type="ARBA" id="ARBA00023015"/>
    </source>
</evidence>
<dbReference type="GO" id="GO:0043531">
    <property type="term" value="F:ADP binding"/>
    <property type="evidence" value="ECO:0007669"/>
    <property type="project" value="InterPro"/>
</dbReference>
<dbReference type="GO" id="GO:0000160">
    <property type="term" value="P:phosphorelay signal transduction system"/>
    <property type="evidence" value="ECO:0007669"/>
    <property type="project" value="UniProtKB-KW"/>
</dbReference>
<gene>
    <name evidence="9" type="ORF">J8N05_37765</name>
</gene>
<dbReference type="Gene3D" id="1.25.40.10">
    <property type="entry name" value="Tetratricopeptide repeat domain"/>
    <property type="match status" value="2"/>
</dbReference>
<keyword evidence="2" id="KW-0902">Two-component regulatory system</keyword>
<dbReference type="Proteomes" id="UP000677413">
    <property type="component" value="Unassembled WGS sequence"/>
</dbReference>
<feature type="DNA-binding region" description="OmpR/PhoB-type" evidence="6">
    <location>
        <begin position="1"/>
        <end position="88"/>
    </location>
</feature>
<dbReference type="InterPro" id="IPR019734">
    <property type="entry name" value="TPR_rpt"/>
</dbReference>
<keyword evidence="4 6" id="KW-0238">DNA-binding</keyword>
<dbReference type="SUPFAM" id="SSF48452">
    <property type="entry name" value="TPR-like"/>
    <property type="match status" value="3"/>
</dbReference>
<sequence>MRVTVLGPLRAWRDGEELELGPPKRKALLALLLTQAGQPVPTSEIVEFLWGESAPDSAVNVVHRHVGTLRRALGPILVRASGGYRLHLDPDQLDLLRFRALRADAEESRRAGDDIAALRHLLAALGLWHGPVADGLPASMRAHPLFARVEREYPDAVKEAVDTAVAAGDVHLERVLMPLRQAAQAHPLDEALQARLVTVLARTGHVLEARRSYEEVSGRLDEELGLEPGPELAEAGERLHTPATGPGATGAPAVPSGPTPTAAPAASDGIVRTRPAQLPPDLGVFSGRHTEMALARSLLPADGLPGRPVVISAIGGMAGVGKTTLAVHWAHEVAPRYPDGQLYADLRGFDPGGATPGPAQILRTFLDALGVASEHIPPSVDAQASLYRSLLVGRRVLIVLDNAKDTEQVRPLLPGTGDCLAIVTSRNLLSGLVAEGAHPIALDVLDDVASQALLTRRLGAERLAAQPDAVKDIIHSCAGLPLALAIVSARMSMNPHGDLGVLASELTEEDDRLATLSAGDPSTDLETVFSWSYQALSPLAALLFRRLALHPGPEVSPEAASSLLGLPRHEVRPALSELTRAHLLTERFTGRFLCHDLLRAYAGDLLRTHESQRDQVLALRRLLDHLLHSAHHAGAVLAPQGERPALAAPVDGAVVAGFHSREQAADWLETERAVILAAVAHEPARTDTASRRWQLAATVELHLDRLGRWQEQLALQSAALDAAERSADPAGRAHAHRALGFVHGRLGDAGAATAHLTAALDLFRAVADPAGEARTRRYLAFQANKAGRHEDALAHYGLARTLYAQADTSGRIGQAQVHNEVGWTHILRGDHARALVECQQAIDLHRELGNPNGEAAAWDSLGYAHHHLAAHERAVDCYRHALTLYRGLHDAYLEADTLVHIGDSQEAAGERTEAGVSWRQALRILEHLGHPDAEAVRERLAR</sequence>
<dbReference type="InterPro" id="IPR036388">
    <property type="entry name" value="WH-like_DNA-bd_sf"/>
</dbReference>
<dbReference type="InterPro" id="IPR001867">
    <property type="entry name" value="OmpR/PhoB-type_DNA-bd"/>
</dbReference>
<dbReference type="InterPro" id="IPR051677">
    <property type="entry name" value="AfsR-DnrI-RedD_regulator"/>
</dbReference>
<evidence type="ECO:0000256" key="5">
    <source>
        <dbReference type="ARBA" id="ARBA00023163"/>
    </source>
</evidence>
<dbReference type="Pfam" id="PF03704">
    <property type="entry name" value="BTAD"/>
    <property type="match status" value="1"/>
</dbReference>
<evidence type="ECO:0000313" key="9">
    <source>
        <dbReference type="EMBL" id="MBQ0853917.1"/>
    </source>
</evidence>
<evidence type="ECO:0000256" key="4">
    <source>
        <dbReference type="ARBA" id="ARBA00023125"/>
    </source>
</evidence>
<evidence type="ECO:0000313" key="10">
    <source>
        <dbReference type="Proteomes" id="UP000677413"/>
    </source>
</evidence>
<proteinExistence type="inferred from homology"/>
<evidence type="ECO:0000256" key="6">
    <source>
        <dbReference type="PROSITE-ProRule" id="PRU01091"/>
    </source>
</evidence>
<feature type="compositionally biased region" description="Low complexity" evidence="7">
    <location>
        <begin position="241"/>
        <end position="266"/>
    </location>
</feature>
<name>A0A941BBQ3_9ACTN</name>
<dbReference type="InterPro" id="IPR005158">
    <property type="entry name" value="BTAD"/>
</dbReference>
<keyword evidence="3" id="KW-0805">Transcription regulation</keyword>
<dbReference type="SUPFAM" id="SSF52540">
    <property type="entry name" value="P-loop containing nucleoside triphosphate hydrolases"/>
    <property type="match status" value="1"/>
</dbReference>
<accession>A0A941BBQ3</accession>
<evidence type="ECO:0000256" key="7">
    <source>
        <dbReference type="SAM" id="MobiDB-lite"/>
    </source>
</evidence>
<dbReference type="Gene3D" id="1.10.10.10">
    <property type="entry name" value="Winged helix-like DNA-binding domain superfamily/Winged helix DNA-binding domain"/>
    <property type="match status" value="1"/>
</dbReference>
<dbReference type="Pfam" id="PF00486">
    <property type="entry name" value="Trans_reg_C"/>
    <property type="match status" value="1"/>
</dbReference>
<comment type="similarity">
    <text evidence="1">Belongs to the AfsR/DnrI/RedD regulatory family.</text>
</comment>
<evidence type="ECO:0000256" key="2">
    <source>
        <dbReference type="ARBA" id="ARBA00023012"/>
    </source>
</evidence>
<dbReference type="PRINTS" id="PR00364">
    <property type="entry name" value="DISEASERSIST"/>
</dbReference>
<dbReference type="SMART" id="SM00028">
    <property type="entry name" value="TPR"/>
    <property type="match status" value="5"/>
</dbReference>
<dbReference type="SUPFAM" id="SSF46894">
    <property type="entry name" value="C-terminal effector domain of the bipartite response regulators"/>
    <property type="match status" value="1"/>
</dbReference>
<evidence type="ECO:0000256" key="1">
    <source>
        <dbReference type="ARBA" id="ARBA00005820"/>
    </source>
</evidence>